<dbReference type="EMBL" id="VXLC01000003">
    <property type="protein sequence ID" value="KAA8889691.1"/>
    <property type="molecule type" value="Genomic_DNA"/>
</dbReference>
<dbReference type="InterPro" id="IPR001387">
    <property type="entry name" value="Cro/C1-type_HTH"/>
</dbReference>
<gene>
    <name evidence="2" type="ORF">F3087_11235</name>
</gene>
<dbReference type="SMART" id="SM00530">
    <property type="entry name" value="HTH_XRE"/>
    <property type="match status" value="1"/>
</dbReference>
<dbReference type="InterPro" id="IPR041413">
    <property type="entry name" value="MLTR_LBD"/>
</dbReference>
<evidence type="ECO:0000313" key="3">
    <source>
        <dbReference type="Proteomes" id="UP000323876"/>
    </source>
</evidence>
<dbReference type="PANTHER" id="PTHR35010">
    <property type="entry name" value="BLL4672 PROTEIN-RELATED"/>
    <property type="match status" value="1"/>
</dbReference>
<keyword evidence="3" id="KW-1185">Reference proteome</keyword>
<feature type="domain" description="HTH cro/C1-type" evidence="1">
    <location>
        <begin position="26"/>
        <end position="72"/>
    </location>
</feature>
<dbReference type="AlphaFoldDB" id="A0A5N0EQA2"/>
<dbReference type="GO" id="GO:0003677">
    <property type="term" value="F:DNA binding"/>
    <property type="evidence" value="ECO:0007669"/>
    <property type="project" value="InterPro"/>
</dbReference>
<dbReference type="PANTHER" id="PTHR35010:SF2">
    <property type="entry name" value="BLL4672 PROTEIN"/>
    <property type="match status" value="1"/>
</dbReference>
<dbReference type="CDD" id="cd00093">
    <property type="entry name" value="HTH_XRE"/>
    <property type="match status" value="1"/>
</dbReference>
<sequence>MREWRERVPPALVGISGSTNGRRTPGLRREELGGLAGVSPDYIKRLEQGRARPSIAVLDALSRALRLSRPEYERLCTLAGYAPAGEGCVPTHLGPGARRLLDRLDNGPVGVFTAAWTQLAANSSWATLFYDPGTQRGFERNLVWREFTGLNNCVTDPAENERFRASLVADLRTAAIRYPADPHLPELLAELRSVSSSFVQAWDAASPTMQTVHQAMVVHPQVGPIQLDYDILTIHSGDLRVALFTAEPGSDDAQRLALADVIGLQDLSATEPTQL</sequence>
<dbReference type="Gene3D" id="1.10.260.40">
    <property type="entry name" value="lambda repressor-like DNA-binding domains"/>
    <property type="match status" value="1"/>
</dbReference>
<evidence type="ECO:0000313" key="2">
    <source>
        <dbReference type="EMBL" id="KAA8889691.1"/>
    </source>
</evidence>
<dbReference type="SUPFAM" id="SSF47413">
    <property type="entry name" value="lambda repressor-like DNA-binding domains"/>
    <property type="match status" value="1"/>
</dbReference>
<dbReference type="Proteomes" id="UP000323876">
    <property type="component" value="Unassembled WGS sequence"/>
</dbReference>
<evidence type="ECO:0000259" key="1">
    <source>
        <dbReference type="PROSITE" id="PS50943"/>
    </source>
</evidence>
<accession>A0A5N0EQA2</accession>
<dbReference type="InterPro" id="IPR010982">
    <property type="entry name" value="Lambda_DNA-bd_dom_sf"/>
</dbReference>
<dbReference type="OrthoDB" id="3608749at2"/>
<protein>
    <submittedName>
        <fullName evidence="2">Helix-turn-helix domain-containing protein</fullName>
    </submittedName>
</protein>
<dbReference type="PROSITE" id="PS50943">
    <property type="entry name" value="HTH_CROC1"/>
    <property type="match status" value="1"/>
</dbReference>
<name>A0A5N0EQA2_9NOCA</name>
<dbReference type="Gene3D" id="3.30.450.180">
    <property type="match status" value="1"/>
</dbReference>
<comment type="caution">
    <text evidence="2">The sequence shown here is derived from an EMBL/GenBank/DDBJ whole genome shotgun (WGS) entry which is preliminary data.</text>
</comment>
<reference evidence="2 3" key="1">
    <citation type="submission" date="2019-09" db="EMBL/GenBank/DDBJ databases">
        <authorList>
            <person name="Wang X."/>
        </authorList>
    </citation>
    <scope>NUCLEOTIDE SEQUENCE [LARGE SCALE GENOMIC DNA]</scope>
    <source>
        <strain evidence="2 3">CICC 11023</strain>
    </source>
</reference>
<dbReference type="Pfam" id="PF13560">
    <property type="entry name" value="HTH_31"/>
    <property type="match status" value="1"/>
</dbReference>
<dbReference type="Pfam" id="PF17765">
    <property type="entry name" value="MLTR_LBD"/>
    <property type="match status" value="1"/>
</dbReference>
<organism evidence="2 3">
    <name type="scientific">Nocardia colli</name>
    <dbReference type="NCBI Taxonomy" id="2545717"/>
    <lineage>
        <taxon>Bacteria</taxon>
        <taxon>Bacillati</taxon>
        <taxon>Actinomycetota</taxon>
        <taxon>Actinomycetes</taxon>
        <taxon>Mycobacteriales</taxon>
        <taxon>Nocardiaceae</taxon>
        <taxon>Nocardia</taxon>
    </lineage>
</organism>
<proteinExistence type="predicted"/>